<dbReference type="EMBL" id="KN827565">
    <property type="protein sequence ID" value="KIK76297.1"/>
    <property type="molecule type" value="Genomic_DNA"/>
</dbReference>
<dbReference type="InParanoid" id="A0A0D0BYQ8"/>
<evidence type="ECO:0000256" key="1">
    <source>
        <dbReference type="SAM" id="MobiDB-lite"/>
    </source>
</evidence>
<dbReference type="OrthoDB" id="10512241at2759"/>
<proteinExistence type="predicted"/>
<dbReference type="Proteomes" id="UP000054538">
    <property type="component" value="Unassembled WGS sequence"/>
</dbReference>
<dbReference type="AlphaFoldDB" id="A0A0D0BYQ8"/>
<name>A0A0D0BYQ8_9AGAM</name>
<sequence>MDQQIKVLEPPPFRMRKQRSTSAMDPPLTALVTRLSTLMSLTGTDPSPIPQAQDEPGAAEGKANVGFSKAECHARRVFITRALGVEGPGEQIAGGEMFCGKVSLPLVGPTPEHNTGELTYVYDPVAMDGLAAGWWRDLGATDPMRSCLDRGVVNALDLWQEELHMAEV</sequence>
<reference evidence="3" key="2">
    <citation type="submission" date="2015-01" db="EMBL/GenBank/DDBJ databases">
        <title>Evolutionary Origins and Diversification of the Mycorrhizal Mutualists.</title>
        <authorList>
            <consortium name="DOE Joint Genome Institute"/>
            <consortium name="Mycorrhizal Genomics Consortium"/>
            <person name="Kohler A."/>
            <person name="Kuo A."/>
            <person name="Nagy L.G."/>
            <person name="Floudas D."/>
            <person name="Copeland A."/>
            <person name="Barry K.W."/>
            <person name="Cichocki N."/>
            <person name="Veneault-Fourrey C."/>
            <person name="LaButti K."/>
            <person name="Lindquist E.A."/>
            <person name="Lipzen A."/>
            <person name="Lundell T."/>
            <person name="Morin E."/>
            <person name="Murat C."/>
            <person name="Riley R."/>
            <person name="Ohm R."/>
            <person name="Sun H."/>
            <person name="Tunlid A."/>
            <person name="Henrissat B."/>
            <person name="Grigoriev I.V."/>
            <person name="Hibbett D.S."/>
            <person name="Martin F."/>
        </authorList>
    </citation>
    <scope>NUCLEOTIDE SEQUENCE [LARGE SCALE GENOMIC DNA]</scope>
    <source>
        <strain evidence="3">Ve08.2h10</strain>
    </source>
</reference>
<gene>
    <name evidence="2" type="ORF">PAXRUDRAFT_18316</name>
</gene>
<evidence type="ECO:0000313" key="2">
    <source>
        <dbReference type="EMBL" id="KIK76297.1"/>
    </source>
</evidence>
<accession>A0A0D0BYQ8</accession>
<organism evidence="2 3">
    <name type="scientific">Paxillus rubicundulus Ve08.2h10</name>
    <dbReference type="NCBI Taxonomy" id="930991"/>
    <lineage>
        <taxon>Eukaryota</taxon>
        <taxon>Fungi</taxon>
        <taxon>Dikarya</taxon>
        <taxon>Basidiomycota</taxon>
        <taxon>Agaricomycotina</taxon>
        <taxon>Agaricomycetes</taxon>
        <taxon>Agaricomycetidae</taxon>
        <taxon>Boletales</taxon>
        <taxon>Paxilineae</taxon>
        <taxon>Paxillaceae</taxon>
        <taxon>Paxillus</taxon>
    </lineage>
</organism>
<dbReference type="HOGENOM" id="CLU_1587030_0_0_1"/>
<keyword evidence="3" id="KW-1185">Reference proteome</keyword>
<reference evidence="2 3" key="1">
    <citation type="submission" date="2014-04" db="EMBL/GenBank/DDBJ databases">
        <authorList>
            <consortium name="DOE Joint Genome Institute"/>
            <person name="Kuo A."/>
            <person name="Kohler A."/>
            <person name="Jargeat P."/>
            <person name="Nagy L.G."/>
            <person name="Floudas D."/>
            <person name="Copeland A."/>
            <person name="Barry K.W."/>
            <person name="Cichocki N."/>
            <person name="Veneault-Fourrey C."/>
            <person name="LaButti K."/>
            <person name="Lindquist E.A."/>
            <person name="Lipzen A."/>
            <person name="Lundell T."/>
            <person name="Morin E."/>
            <person name="Murat C."/>
            <person name="Sun H."/>
            <person name="Tunlid A."/>
            <person name="Henrissat B."/>
            <person name="Grigoriev I.V."/>
            <person name="Hibbett D.S."/>
            <person name="Martin F."/>
            <person name="Nordberg H.P."/>
            <person name="Cantor M.N."/>
            <person name="Hua S.X."/>
        </authorList>
    </citation>
    <scope>NUCLEOTIDE SEQUENCE [LARGE SCALE GENOMIC DNA]</scope>
    <source>
        <strain evidence="2 3">Ve08.2h10</strain>
    </source>
</reference>
<protein>
    <submittedName>
        <fullName evidence="2">Uncharacterized protein</fullName>
    </submittedName>
</protein>
<evidence type="ECO:0000313" key="3">
    <source>
        <dbReference type="Proteomes" id="UP000054538"/>
    </source>
</evidence>
<feature type="region of interest" description="Disordered" evidence="1">
    <location>
        <begin position="41"/>
        <end position="61"/>
    </location>
</feature>